<keyword evidence="1" id="KW-0472">Membrane</keyword>
<evidence type="ECO:0000259" key="2">
    <source>
        <dbReference type="Pfam" id="PF03184"/>
    </source>
</evidence>
<reference evidence="4 5" key="1">
    <citation type="submission" date="2019-08" db="EMBL/GenBank/DDBJ databases">
        <title>The genome of the soybean aphid Biotype 1, its phylome, world population structure and adaptation to the North American continent.</title>
        <authorList>
            <person name="Giordano R."/>
            <person name="Donthu R.K."/>
            <person name="Hernandez A.G."/>
            <person name="Wright C.L."/>
            <person name="Zimin A.V."/>
        </authorList>
    </citation>
    <scope>NUCLEOTIDE SEQUENCE [LARGE SCALE GENOMIC DNA]</scope>
    <source>
        <tissue evidence="4">Whole aphids</tissue>
    </source>
</reference>
<dbReference type="PANTHER" id="PTHR47272:SF1">
    <property type="entry name" value="PIGGYBAC TRANSPOSABLE ELEMENT-DERIVED PROTEIN 3-LIKE"/>
    <property type="match status" value="1"/>
</dbReference>
<name>A0A6G0STD4_APHGL</name>
<dbReference type="InterPro" id="IPR004875">
    <property type="entry name" value="DDE_SF_endonuclease_dom"/>
</dbReference>
<dbReference type="Pfam" id="PF13843">
    <property type="entry name" value="DDE_Tnp_1_7"/>
    <property type="match status" value="2"/>
</dbReference>
<dbReference type="PANTHER" id="PTHR47272">
    <property type="entry name" value="DDE_TNP_1_7 DOMAIN-CONTAINING PROTEIN"/>
    <property type="match status" value="1"/>
</dbReference>
<keyword evidence="1" id="KW-0812">Transmembrane</keyword>
<evidence type="ECO:0008006" key="6">
    <source>
        <dbReference type="Google" id="ProtNLM"/>
    </source>
</evidence>
<sequence length="941" mass="108422">MDTSKNYGFCFVWDETNGKKGSNEIGSCLLKYIFDLPDSVTHLRGFRDTCGGQNRNQFVCTALLFTVNKKTNLDIIDFKFMESGHSYLEYLVGRIVKKVSTTITNQKFNWIKIKWIRVEKSKPQIIQFKYNLDDSPFLEIDHKRLTDDEIANFLLVGDFSDIEELDEGYEVNVDNLDEVLALMTEEIEDIQEIQPPNNPLPDAQDRQELVFLQENENDNDLEYDWSNIPLGDSNWTNNTWTTSYPTCTSSLPDPPIENLSPLQYFKFFVDDNIFQNFVEQTNCYSCQVTGSSINTNISEMEQYIGIHFYMSIVKMPSYRMFWSRKTTFTMVSDTMSRNRFDKLRTYFHLNNMIIFCPGIMLTMINYFKFAHLLRLGIVHDFEIYVGKGTIQESHMGLGLSGDIVMRLLDCVPKFENHKVAFDSWFNSYALQCHSNFAGIQCIGTVRANRTGNCKFTSDGNMKVNGRGTYEYKVDTTNNIFGCKWFDNKFVHVLSNYMGAEPTDIVQRWSVSSKKYVPVVRPACIKEYNNFMGAINLHDMLVELYRTENKVKRYYLRIVHHLLDMYIAEGLLRAGKDKLKKQKGRPSLRTPTPPTKRRRLFAARPNEDVRFDNVDHWPNPTDERQRLNTSTFNVSPEMIQPIPKIPAKISRSSNSRRGKTAIITASPYKNDLGNSQILLYWIENESAGKDWFSNFLKRNSTLAIHQPEAISLSRAMDFKPFNVNMFMDKYESVLIKYKFEAHQVFNVDVTGITTVQNPGKVIAEKGKKQIGAITSAERGTLVTMCLAVSAVRNAIPPMFILPRVNYKDYFIRGGPPGCIGTANKSGWMQGEQLLMQHFTKHVRCTQENKVLVLLDDHESDLYLPVIDYCREVGIVLLSFPPHYSHKLQPLDRSVFGPFKKKINNEMDSWIKTNPGKRFSIYDVPSVTTNAIVNLATPKKHNK</sequence>
<dbReference type="InterPro" id="IPR029526">
    <property type="entry name" value="PGBD"/>
</dbReference>
<evidence type="ECO:0000259" key="3">
    <source>
        <dbReference type="Pfam" id="PF13843"/>
    </source>
</evidence>
<keyword evidence="5" id="KW-1185">Reference proteome</keyword>
<feature type="domain" description="PiggyBac transposable element-derived protein" evidence="3">
    <location>
        <begin position="260"/>
        <end position="351"/>
    </location>
</feature>
<dbReference type="GO" id="GO:0003676">
    <property type="term" value="F:nucleic acid binding"/>
    <property type="evidence" value="ECO:0007669"/>
    <property type="project" value="InterPro"/>
</dbReference>
<dbReference type="EMBL" id="VYZN01002678">
    <property type="protein sequence ID" value="KAE9521569.1"/>
    <property type="molecule type" value="Genomic_DNA"/>
</dbReference>
<keyword evidence="1" id="KW-1133">Transmembrane helix</keyword>
<dbReference type="Pfam" id="PF03184">
    <property type="entry name" value="DDE_1"/>
    <property type="match status" value="1"/>
</dbReference>
<dbReference type="Proteomes" id="UP000475862">
    <property type="component" value="Unassembled WGS sequence"/>
</dbReference>
<gene>
    <name evidence="4" type="ORF">AGLY_018033</name>
</gene>
<organism evidence="4 5">
    <name type="scientific">Aphis glycines</name>
    <name type="common">Soybean aphid</name>
    <dbReference type="NCBI Taxonomy" id="307491"/>
    <lineage>
        <taxon>Eukaryota</taxon>
        <taxon>Metazoa</taxon>
        <taxon>Ecdysozoa</taxon>
        <taxon>Arthropoda</taxon>
        <taxon>Hexapoda</taxon>
        <taxon>Insecta</taxon>
        <taxon>Pterygota</taxon>
        <taxon>Neoptera</taxon>
        <taxon>Paraneoptera</taxon>
        <taxon>Hemiptera</taxon>
        <taxon>Sternorrhyncha</taxon>
        <taxon>Aphidomorpha</taxon>
        <taxon>Aphidoidea</taxon>
        <taxon>Aphididae</taxon>
        <taxon>Aphidini</taxon>
        <taxon>Aphis</taxon>
        <taxon>Aphis</taxon>
    </lineage>
</organism>
<comment type="caution">
    <text evidence="4">The sequence shown here is derived from an EMBL/GenBank/DDBJ whole genome shotgun (WGS) entry which is preliminary data.</text>
</comment>
<feature type="transmembrane region" description="Helical" evidence="1">
    <location>
        <begin position="345"/>
        <end position="367"/>
    </location>
</feature>
<evidence type="ECO:0000313" key="5">
    <source>
        <dbReference type="Proteomes" id="UP000475862"/>
    </source>
</evidence>
<accession>A0A6G0STD4</accession>
<feature type="domain" description="DDE-1" evidence="2">
    <location>
        <begin position="780"/>
        <end position="907"/>
    </location>
</feature>
<dbReference type="AlphaFoldDB" id="A0A6G0STD4"/>
<proteinExistence type="predicted"/>
<dbReference type="OrthoDB" id="6626429at2759"/>
<evidence type="ECO:0000256" key="1">
    <source>
        <dbReference type="SAM" id="Phobius"/>
    </source>
</evidence>
<protein>
    <recommendedName>
        <fullName evidence="6">DDE-1 domain-containing protein</fullName>
    </recommendedName>
</protein>
<feature type="domain" description="PiggyBac transposable element-derived protein" evidence="3">
    <location>
        <begin position="376"/>
        <end position="566"/>
    </location>
</feature>
<evidence type="ECO:0000313" key="4">
    <source>
        <dbReference type="EMBL" id="KAE9521569.1"/>
    </source>
</evidence>